<feature type="region of interest" description="Disordered" evidence="1">
    <location>
        <begin position="81"/>
        <end position="108"/>
    </location>
</feature>
<feature type="region of interest" description="Disordered" evidence="1">
    <location>
        <begin position="1"/>
        <end position="30"/>
    </location>
</feature>
<name>A0A1L7VA92_FUSPR</name>
<dbReference type="VEuPathDB" id="FungiDB:FPRO_07121"/>
<dbReference type="EMBL" id="FJOF01000003">
    <property type="protein sequence ID" value="CZR37688.1"/>
    <property type="molecule type" value="Genomic_DNA"/>
</dbReference>
<protein>
    <recommendedName>
        <fullName evidence="4">BZIP domain-containing protein</fullName>
    </recommendedName>
</protein>
<keyword evidence="3" id="KW-1185">Reference proteome</keyword>
<dbReference type="GeneID" id="42052000"/>
<evidence type="ECO:0000313" key="3">
    <source>
        <dbReference type="Proteomes" id="UP000183971"/>
    </source>
</evidence>
<accession>A0A1L7VA92</accession>
<dbReference type="RefSeq" id="XP_031078281.1">
    <property type="nucleotide sequence ID" value="XM_031227889.1"/>
</dbReference>
<dbReference type="AlphaFoldDB" id="A0A1L7VA92"/>
<dbReference type="PANTHER" id="PTHR37012">
    <property type="entry name" value="B-ZIP TRANSCRIPTION FACTOR (EUROFUNG)-RELATED"/>
    <property type="match status" value="1"/>
</dbReference>
<feature type="compositionally biased region" description="Basic and acidic residues" evidence="1">
    <location>
        <begin position="1"/>
        <end position="19"/>
    </location>
</feature>
<evidence type="ECO:0000256" key="1">
    <source>
        <dbReference type="SAM" id="MobiDB-lite"/>
    </source>
</evidence>
<gene>
    <name evidence="2" type="ORF">FPRO_07121</name>
</gene>
<dbReference type="CDD" id="cd14686">
    <property type="entry name" value="bZIP"/>
    <property type="match status" value="1"/>
</dbReference>
<sequence>MYNDTEQSRRLKKREMDRKCQKRSRERTKSRIAQLESMVESLRKNDSKAQIASLMDQLDQVTKERDNLLWVLDSLGSTIRRHLGDSTTSEPASDTRAESSTHASARGPTPLVLRERIIPFTTANTRVSLETAGSTILQIPMDPPPVNDPFAYNGWNYTVSNEPYPMAMAFEQLNCNEEWRQIHGTTGRQN</sequence>
<evidence type="ECO:0000313" key="2">
    <source>
        <dbReference type="EMBL" id="CZR37688.1"/>
    </source>
</evidence>
<organism evidence="2 3">
    <name type="scientific">Fusarium proliferatum (strain ET1)</name>
    <name type="common">Orchid endophyte fungus</name>
    <dbReference type="NCBI Taxonomy" id="1227346"/>
    <lineage>
        <taxon>Eukaryota</taxon>
        <taxon>Fungi</taxon>
        <taxon>Dikarya</taxon>
        <taxon>Ascomycota</taxon>
        <taxon>Pezizomycotina</taxon>
        <taxon>Sordariomycetes</taxon>
        <taxon>Hypocreomycetidae</taxon>
        <taxon>Hypocreales</taxon>
        <taxon>Nectriaceae</taxon>
        <taxon>Fusarium</taxon>
        <taxon>Fusarium fujikuroi species complex</taxon>
    </lineage>
</organism>
<dbReference type="PANTHER" id="PTHR37012:SF7">
    <property type="entry name" value="B-ZIP TRANSCRIPTION FACTOR (EUROFUNG)-RELATED"/>
    <property type="match status" value="1"/>
</dbReference>
<dbReference type="Proteomes" id="UP000183971">
    <property type="component" value="Unassembled WGS sequence"/>
</dbReference>
<feature type="compositionally biased region" description="Basic residues" evidence="1">
    <location>
        <begin position="20"/>
        <end position="30"/>
    </location>
</feature>
<proteinExistence type="predicted"/>
<comment type="caution">
    <text evidence="2">The sequence shown here is derived from an EMBL/GenBank/DDBJ whole genome shotgun (WGS) entry which is preliminary data.</text>
</comment>
<evidence type="ECO:0008006" key="4">
    <source>
        <dbReference type="Google" id="ProtNLM"/>
    </source>
</evidence>
<reference evidence="3" key="1">
    <citation type="journal article" date="2016" name="Genome Biol. Evol.">
        <title>Comparative 'omics' of the Fusarium fujikuroi species complex highlights differences in genetic potential and metabolite synthesis.</title>
        <authorList>
            <person name="Niehaus E.-M."/>
            <person name="Muensterkoetter M."/>
            <person name="Proctor R.H."/>
            <person name="Brown D.W."/>
            <person name="Sharon A."/>
            <person name="Idan Y."/>
            <person name="Oren-Young L."/>
            <person name="Sieber C.M."/>
            <person name="Novak O."/>
            <person name="Pencik A."/>
            <person name="Tarkowska D."/>
            <person name="Hromadova K."/>
            <person name="Freeman S."/>
            <person name="Maymon M."/>
            <person name="Elazar M."/>
            <person name="Youssef S.A."/>
            <person name="El-Shabrawy E.S.M."/>
            <person name="Shalaby A.B.A."/>
            <person name="Houterman P."/>
            <person name="Brock N.L."/>
            <person name="Burkhardt I."/>
            <person name="Tsavkelova E.A."/>
            <person name="Dickschat J.S."/>
            <person name="Galuszka P."/>
            <person name="Gueldener U."/>
            <person name="Tudzynski B."/>
        </authorList>
    </citation>
    <scope>NUCLEOTIDE SEQUENCE [LARGE SCALE GENOMIC DNA]</scope>
    <source>
        <strain evidence="3">ET1</strain>
    </source>
</reference>